<dbReference type="OrthoDB" id="5982138at2759"/>
<dbReference type="InterPro" id="IPR040243">
    <property type="entry name" value="Steroid_recept_RNA_1"/>
</dbReference>
<accession>A0A7R8XBB3</accession>
<sequence length="205" mass="23435">MAAPLRPGNHERAWNDPPVFSHETSAALQSRPRTSIHHRLQQQKYIPYPDSAQAKSSEPKDPTEPINYDKCPGPPPPPVGGLIPLVQKSPACETPESPPDNVDFKSEERRDFVIRKLRECARDCYDTMSEDTKDDVRRRIEALFDMWKEEKLEDQLMQGLYSLAKAIDEKAYEKADKMQQNLTADFGKSCSSWMPAIRTIIRSHI</sequence>
<dbReference type="PANTHER" id="PTHR18834">
    <property type="entry name" value="STEROID RECEPTOR RNA ACTIVATOR 1"/>
    <property type="match status" value="1"/>
</dbReference>
<dbReference type="AlphaFoldDB" id="A0A7R8XBB3"/>
<feature type="compositionally biased region" description="Polar residues" evidence="1">
    <location>
        <begin position="22"/>
        <end position="33"/>
    </location>
</feature>
<dbReference type="Gene3D" id="1.20.940.10">
    <property type="entry name" value="Functional domain of the splicing factor Prp18"/>
    <property type="match status" value="1"/>
</dbReference>
<dbReference type="GO" id="GO:0005634">
    <property type="term" value="C:nucleus"/>
    <property type="evidence" value="ECO:0007669"/>
    <property type="project" value="TreeGrafter"/>
</dbReference>
<dbReference type="InterPro" id="IPR009917">
    <property type="entry name" value="SRA1/Sec31"/>
</dbReference>
<feature type="domain" description="SRA1/Sec31" evidence="2">
    <location>
        <begin position="73"/>
        <end position="201"/>
    </location>
</feature>
<reference evidence="3" key="1">
    <citation type="submission" date="2020-11" db="EMBL/GenBank/DDBJ databases">
        <authorList>
            <person name="Tran Van P."/>
        </authorList>
    </citation>
    <scope>NUCLEOTIDE SEQUENCE</scope>
</reference>
<evidence type="ECO:0000313" key="4">
    <source>
        <dbReference type="Proteomes" id="UP000677054"/>
    </source>
</evidence>
<dbReference type="EMBL" id="LR900675">
    <property type="protein sequence ID" value="CAD7246523.1"/>
    <property type="molecule type" value="Genomic_DNA"/>
</dbReference>
<dbReference type="GO" id="GO:0006357">
    <property type="term" value="P:regulation of transcription by RNA polymerase II"/>
    <property type="evidence" value="ECO:0007669"/>
    <property type="project" value="InterPro"/>
</dbReference>
<evidence type="ECO:0000313" key="3">
    <source>
        <dbReference type="EMBL" id="CAD7246523.1"/>
    </source>
</evidence>
<evidence type="ECO:0000256" key="1">
    <source>
        <dbReference type="SAM" id="MobiDB-lite"/>
    </source>
</evidence>
<dbReference type="Pfam" id="PF07304">
    <property type="entry name" value="SRA1"/>
    <property type="match status" value="1"/>
</dbReference>
<proteinExistence type="predicted"/>
<name>A0A7R8XBB3_9CRUS</name>
<feature type="region of interest" description="Disordered" evidence="1">
    <location>
        <begin position="1"/>
        <end position="80"/>
    </location>
</feature>
<keyword evidence="4" id="KW-1185">Reference proteome</keyword>
<dbReference type="EMBL" id="CAJPEV010001158">
    <property type="protein sequence ID" value="CAG0891079.1"/>
    <property type="molecule type" value="Genomic_DNA"/>
</dbReference>
<dbReference type="Proteomes" id="UP000677054">
    <property type="component" value="Unassembled WGS sequence"/>
</dbReference>
<protein>
    <recommendedName>
        <fullName evidence="2">SRA1/Sec31 domain-containing protein</fullName>
    </recommendedName>
</protein>
<organism evidence="3">
    <name type="scientific">Darwinula stevensoni</name>
    <dbReference type="NCBI Taxonomy" id="69355"/>
    <lineage>
        <taxon>Eukaryota</taxon>
        <taxon>Metazoa</taxon>
        <taxon>Ecdysozoa</taxon>
        <taxon>Arthropoda</taxon>
        <taxon>Crustacea</taxon>
        <taxon>Oligostraca</taxon>
        <taxon>Ostracoda</taxon>
        <taxon>Podocopa</taxon>
        <taxon>Podocopida</taxon>
        <taxon>Darwinulocopina</taxon>
        <taxon>Darwinuloidea</taxon>
        <taxon>Darwinulidae</taxon>
        <taxon>Darwinula</taxon>
    </lineage>
</organism>
<dbReference type="GO" id="GO:0003713">
    <property type="term" value="F:transcription coactivator activity"/>
    <property type="evidence" value="ECO:0007669"/>
    <property type="project" value="InterPro"/>
</dbReference>
<gene>
    <name evidence="3" type="ORF">DSTB1V02_LOCUS6372</name>
</gene>
<dbReference type="PANTHER" id="PTHR18834:SF2">
    <property type="entry name" value="STEROID RECEPTOR RNA ACTIVATOR 1"/>
    <property type="match status" value="1"/>
</dbReference>
<evidence type="ECO:0000259" key="2">
    <source>
        <dbReference type="Pfam" id="PF07304"/>
    </source>
</evidence>